<evidence type="ECO:0000256" key="9">
    <source>
        <dbReference type="ARBA" id="ARBA00023224"/>
    </source>
</evidence>
<keyword evidence="2" id="KW-1003">Cell membrane</keyword>
<evidence type="ECO:0000256" key="1">
    <source>
        <dbReference type="ARBA" id="ARBA00004651"/>
    </source>
</evidence>
<evidence type="ECO:0000256" key="6">
    <source>
        <dbReference type="ARBA" id="ARBA00022989"/>
    </source>
</evidence>
<evidence type="ECO:0000256" key="2">
    <source>
        <dbReference type="ARBA" id="ARBA00022475"/>
    </source>
</evidence>
<name>A0ABD2BZM3_VESMC</name>
<feature type="transmembrane region" description="Helical" evidence="10">
    <location>
        <begin position="579"/>
        <end position="608"/>
    </location>
</feature>
<keyword evidence="6 10" id="KW-1133">Transmembrane helix</keyword>
<dbReference type="InterPro" id="IPR004117">
    <property type="entry name" value="7tm6_olfct_rcpt"/>
</dbReference>
<keyword evidence="7 10" id="KW-0472">Membrane</keyword>
<keyword evidence="12" id="KW-1185">Reference proteome</keyword>
<reference evidence="11 12" key="1">
    <citation type="journal article" date="2024" name="Ann. Entomol. Soc. Am.">
        <title>Genomic analyses of the southern and eastern yellowjacket wasps (Hymenoptera: Vespidae) reveal evolutionary signatures of social life.</title>
        <authorList>
            <person name="Catto M.A."/>
            <person name="Caine P.B."/>
            <person name="Orr S.E."/>
            <person name="Hunt B.G."/>
            <person name="Goodisman M.A.D."/>
        </authorList>
    </citation>
    <scope>NUCLEOTIDE SEQUENCE [LARGE SCALE GENOMIC DNA]</scope>
    <source>
        <strain evidence="11">232</strain>
        <tissue evidence="11">Head and thorax</tissue>
    </source>
</reference>
<feature type="transmembrane region" description="Helical" evidence="10">
    <location>
        <begin position="491"/>
        <end position="510"/>
    </location>
</feature>
<dbReference type="PANTHER" id="PTHR21137">
    <property type="entry name" value="ODORANT RECEPTOR"/>
    <property type="match status" value="1"/>
</dbReference>
<evidence type="ECO:0000256" key="10">
    <source>
        <dbReference type="SAM" id="Phobius"/>
    </source>
</evidence>
<organism evidence="11 12">
    <name type="scientific">Vespula maculifrons</name>
    <name type="common">Eastern yellow jacket</name>
    <name type="synonym">Wasp</name>
    <dbReference type="NCBI Taxonomy" id="7453"/>
    <lineage>
        <taxon>Eukaryota</taxon>
        <taxon>Metazoa</taxon>
        <taxon>Ecdysozoa</taxon>
        <taxon>Arthropoda</taxon>
        <taxon>Hexapoda</taxon>
        <taxon>Insecta</taxon>
        <taxon>Pterygota</taxon>
        <taxon>Neoptera</taxon>
        <taxon>Endopterygota</taxon>
        <taxon>Hymenoptera</taxon>
        <taxon>Apocrita</taxon>
        <taxon>Aculeata</taxon>
        <taxon>Vespoidea</taxon>
        <taxon>Vespidae</taxon>
        <taxon>Vespinae</taxon>
        <taxon>Vespula</taxon>
    </lineage>
</organism>
<comment type="subcellular location">
    <subcellularLocation>
        <location evidence="1">Cell membrane</location>
        <topology evidence="1">Multi-pass membrane protein</topology>
    </subcellularLocation>
</comment>
<evidence type="ECO:0000313" key="11">
    <source>
        <dbReference type="EMBL" id="KAL2738199.1"/>
    </source>
</evidence>
<keyword evidence="8" id="KW-0675">Receptor</keyword>
<dbReference type="GO" id="GO:0005886">
    <property type="term" value="C:plasma membrane"/>
    <property type="evidence" value="ECO:0007669"/>
    <property type="project" value="UniProtKB-SubCell"/>
</dbReference>
<evidence type="ECO:0000256" key="4">
    <source>
        <dbReference type="ARBA" id="ARBA00022692"/>
    </source>
</evidence>
<feature type="transmembrane region" description="Helical" evidence="10">
    <location>
        <begin position="659"/>
        <end position="676"/>
    </location>
</feature>
<feature type="transmembrane region" description="Helical" evidence="10">
    <location>
        <begin position="902"/>
        <end position="920"/>
    </location>
</feature>
<keyword evidence="3" id="KW-0716">Sensory transduction</keyword>
<feature type="transmembrane region" description="Helical" evidence="10">
    <location>
        <begin position="530"/>
        <end position="547"/>
    </location>
</feature>
<dbReference type="Proteomes" id="UP001607303">
    <property type="component" value="Unassembled WGS sequence"/>
</dbReference>
<protein>
    <submittedName>
        <fullName evidence="11">Uncharacterized protein</fullName>
    </submittedName>
</protein>
<feature type="transmembrane region" description="Helical" evidence="10">
    <location>
        <begin position="720"/>
        <end position="742"/>
    </location>
</feature>
<keyword evidence="9" id="KW-0807">Transducer</keyword>
<proteinExistence type="predicted"/>
<dbReference type="GO" id="GO:0007608">
    <property type="term" value="P:sensory perception of smell"/>
    <property type="evidence" value="ECO:0007669"/>
    <property type="project" value="UniProtKB-KW"/>
</dbReference>
<feature type="transmembrane region" description="Helical" evidence="10">
    <location>
        <begin position="628"/>
        <end position="647"/>
    </location>
</feature>
<dbReference type="AlphaFoldDB" id="A0ABD2BZM3"/>
<feature type="transmembrane region" description="Helical" evidence="10">
    <location>
        <begin position="202"/>
        <end position="221"/>
    </location>
</feature>
<keyword evidence="5" id="KW-0552">Olfaction</keyword>
<evidence type="ECO:0000256" key="7">
    <source>
        <dbReference type="ARBA" id="ARBA00023136"/>
    </source>
</evidence>
<feature type="transmembrane region" description="Helical" evidence="10">
    <location>
        <begin position="75"/>
        <end position="92"/>
    </location>
</feature>
<accession>A0ABD2BZM3</accession>
<feature type="transmembrane region" description="Helical" evidence="10">
    <location>
        <begin position="297"/>
        <end position="318"/>
    </location>
</feature>
<feature type="transmembrane region" description="Helical" evidence="10">
    <location>
        <begin position="151"/>
        <end position="173"/>
    </location>
</feature>
<evidence type="ECO:0000256" key="8">
    <source>
        <dbReference type="ARBA" id="ARBA00023170"/>
    </source>
</evidence>
<feature type="transmembrane region" description="Helical" evidence="10">
    <location>
        <begin position="330"/>
        <end position="348"/>
    </location>
</feature>
<sequence length="1011" mass="119118">MTPRVRSFYGEHFFFSNRLVHILLALHHDQYSKIRLMVFLIIIAFFFIGSVHKLYQLFTTDFVLQTTVEILQKGVASFLVLSSYSTIYYRYVTVRRNFLALNLHFCKSKIYFPRKKYFIKLIMNRLKSDYENFIGEEELEIVEKYTKETKLYVYVVVGFFNLYIISIISPSILNVLLHNFDILDDDQLTLPVPINNVTNGGLLYYSFLFYQLTMIFVLLLLGCLFYSLYMVFVQHACCQFSIIILKIRRPFKDIPKYVENVWLFEKPCEKFDWIVDIIYSYKNVTEYVDLINYFSQINYLIAVFCAMIFVIFDFIYLFQLLETLQSARDTIEYSITIVGSILVLYLNFYVGQKLLDQSNAVFEEMCKIPFYMLSIKVQKLLLFMITRSGKPCMLSIGGIFVSSKIPFYDLSNKYQKLLLFVLMRCRRPCVISIGDMFVSSHESFAAKFSMIRQFTMASNGRRFYTEHFFFSNGMFQLLFCIQHNQNSKDQLILFFIITALVLPAIVHQFYQLFTTDFALQFIVNMLQRGIASFLILSSYSTIYYRYVKLIMNHIKLDYEKFFDEEEMKIIKKHMKETKLYVYVVVVFFNLYIISVAFPCILSVLLYNFDILEDGQLSLPLPINNVTHAGLLFYSLFIYQTIMGFVLVSIETLQSARDTIEYSVIIVGSLLILYLNFYVGQKLANQSNAVFEEMCKIPFYMLSIKVQKLLLFMITRSGKPCMLSIGGMFVASHEVFAGLYQFFTMDFILYRTIVELRKIIAGLIMSVAFSNNFYHSATMKCLLYRFKLDCEQFVDKDELKIIEKYGKQTKFYAYTIIGCVSFITYLVIIQHACCQFKIIISKMQKLFINDQNYIRNTISRKISWEEFNWIIDIIMRYKKVTELFQYQYEIFQLSIALQNAMKIIEFSIYITGSIFAIYINFYIGQKLLNYSNAVFEELTQVPFYMCSIETQKLLLFMIVRSMKPCMLSIGGLFVSSHEIFAKLIQKAFSFAMREIRIQNEEEAYRLSLSSLE</sequence>
<feature type="transmembrane region" description="Helical" evidence="10">
    <location>
        <begin position="810"/>
        <end position="832"/>
    </location>
</feature>
<dbReference type="Pfam" id="PF02949">
    <property type="entry name" value="7tm_6"/>
    <property type="match status" value="2"/>
</dbReference>
<keyword evidence="4 10" id="KW-0812">Transmembrane</keyword>
<evidence type="ECO:0000313" key="12">
    <source>
        <dbReference type="Proteomes" id="UP001607303"/>
    </source>
</evidence>
<comment type="caution">
    <text evidence="11">The sequence shown here is derived from an EMBL/GenBank/DDBJ whole genome shotgun (WGS) entry which is preliminary data.</text>
</comment>
<evidence type="ECO:0000256" key="5">
    <source>
        <dbReference type="ARBA" id="ARBA00022725"/>
    </source>
</evidence>
<evidence type="ECO:0000256" key="3">
    <source>
        <dbReference type="ARBA" id="ARBA00022606"/>
    </source>
</evidence>
<gene>
    <name evidence="11" type="ORF">V1477_011558</name>
</gene>
<dbReference type="EMBL" id="JAYRBN010000063">
    <property type="protein sequence ID" value="KAL2738199.1"/>
    <property type="molecule type" value="Genomic_DNA"/>
</dbReference>
<dbReference type="GO" id="GO:0007165">
    <property type="term" value="P:signal transduction"/>
    <property type="evidence" value="ECO:0007669"/>
    <property type="project" value="UniProtKB-KW"/>
</dbReference>
<feature type="transmembrane region" description="Helical" evidence="10">
    <location>
        <begin position="36"/>
        <end position="55"/>
    </location>
</feature>
<dbReference type="PANTHER" id="PTHR21137:SF35">
    <property type="entry name" value="ODORANT RECEPTOR 19A-RELATED"/>
    <property type="match status" value="1"/>
</dbReference>